<dbReference type="EMBL" id="MK863032">
    <property type="protein sequence ID" value="QEM41143.1"/>
    <property type="molecule type" value="Genomic_DNA"/>
</dbReference>
<sequence length="145" mass="16169">MLGWLKKKAKVTARDVAKFEKKDLMEATVGIGVLTMWVSGSAEDAEREKLNKILANTPALANFGSEVQGTLQRYDTMCKDMGFMGAKVHIMREIKQCQGDQHEMEDVLVTGLTVALSDGEMDEKEEKLLREVASLFGLRLENFLA</sequence>
<organism evidence="2 3">
    <name type="scientific">Pseudomonas phage Zuri</name>
    <dbReference type="NCBI Taxonomy" id="2604899"/>
    <lineage>
        <taxon>Viruses</taxon>
        <taxon>Duplodnaviria</taxon>
        <taxon>Heunggongvirae</taxon>
        <taxon>Uroviricota</taxon>
        <taxon>Caudoviricetes</taxon>
        <taxon>Schitoviridae</taxon>
        <taxon>Zurivirus</taxon>
        <taxon>Zurivirus zuri</taxon>
    </lineage>
</organism>
<dbReference type="CDD" id="cd07176">
    <property type="entry name" value="terB"/>
    <property type="match status" value="1"/>
</dbReference>
<reference evidence="2" key="1">
    <citation type="submission" date="2019-04" db="EMBL/GenBank/DDBJ databases">
        <authorList>
            <person name="Assadpour T."/>
            <person name="Ahmed J."/>
            <person name="Anderson S."/>
            <person name="Espinosa K."/>
            <person name="Gadsden T."/>
            <person name="Graham A."/>
            <person name="Hajjar W."/>
            <person name="Howard T."/>
            <person name="Lacafta O."/>
            <person name="Matney K."/>
            <person name="Matsen K."/>
            <person name="Osu J."/>
            <person name="Rupe E."/>
            <person name="Sang H."/>
            <person name="Wadi S."/>
            <person name="McNeal J."/>
            <person name="Temple L."/>
        </authorList>
    </citation>
    <scope>NUCLEOTIDE SEQUENCE [LARGE SCALE GENOMIC DNA]</scope>
</reference>
<evidence type="ECO:0000313" key="2">
    <source>
        <dbReference type="EMBL" id="QEM41143.1"/>
    </source>
</evidence>
<dbReference type="InterPro" id="IPR007791">
    <property type="entry name" value="DjlA_N"/>
</dbReference>
<dbReference type="Pfam" id="PF05099">
    <property type="entry name" value="TerB"/>
    <property type="match status" value="1"/>
</dbReference>
<keyword evidence="3" id="KW-1185">Reference proteome</keyword>
<feature type="domain" description="Co-chaperone DjlA N-terminal" evidence="1">
    <location>
        <begin position="27"/>
        <end position="143"/>
    </location>
</feature>
<protein>
    <submittedName>
        <fullName evidence="2">dCTP deaminase</fullName>
    </submittedName>
</protein>
<dbReference type="Proteomes" id="UP000322075">
    <property type="component" value="Segment"/>
</dbReference>
<evidence type="ECO:0000259" key="1">
    <source>
        <dbReference type="Pfam" id="PF05099"/>
    </source>
</evidence>
<dbReference type="Gene3D" id="1.10.3680.10">
    <property type="entry name" value="TerB-like"/>
    <property type="match status" value="1"/>
</dbReference>
<dbReference type="InterPro" id="IPR029024">
    <property type="entry name" value="TerB-like"/>
</dbReference>
<name>A0A5C1K5M9_9CAUD</name>
<proteinExistence type="predicted"/>
<gene>
    <name evidence="2" type="ORF">Zuri_46</name>
</gene>
<dbReference type="SUPFAM" id="SSF158682">
    <property type="entry name" value="TerB-like"/>
    <property type="match status" value="1"/>
</dbReference>
<accession>A0A5C1K5M9</accession>
<evidence type="ECO:0000313" key="3">
    <source>
        <dbReference type="Proteomes" id="UP000322075"/>
    </source>
</evidence>